<dbReference type="PANTHER" id="PTHR39624:SF2">
    <property type="entry name" value="OSMC-LIKE PROTEIN"/>
    <property type="match status" value="1"/>
</dbReference>
<feature type="domain" description="Serine aminopeptidase S33" evidence="1">
    <location>
        <begin position="47"/>
        <end position="140"/>
    </location>
</feature>
<dbReference type="KEGG" id="nur:ATY38_00805"/>
<proteinExistence type="predicted"/>
<dbReference type="EMBL" id="FNLN01000002">
    <property type="protein sequence ID" value="SDT84865.1"/>
    <property type="molecule type" value="Genomic_DNA"/>
</dbReference>
<accession>A0A0S3AFC3</accession>
<protein>
    <submittedName>
        <fullName evidence="2">Putative redox protein</fullName>
    </submittedName>
</protein>
<reference evidence="3" key="1">
    <citation type="submission" date="2016-10" db="EMBL/GenBank/DDBJ databases">
        <authorList>
            <person name="Varghese N."/>
            <person name="Submissions S."/>
        </authorList>
    </citation>
    <scope>NUCLEOTIDE SEQUENCE [LARGE SCALE GENOMIC DNA]</scope>
    <source>
        <strain evidence="3">Nm10</strain>
    </source>
</reference>
<dbReference type="Gene3D" id="3.30.300.20">
    <property type="match status" value="1"/>
</dbReference>
<evidence type="ECO:0000259" key="1">
    <source>
        <dbReference type="Pfam" id="PF12146"/>
    </source>
</evidence>
<dbReference type="Pfam" id="PF12146">
    <property type="entry name" value="Hydrolase_4"/>
    <property type="match status" value="1"/>
</dbReference>
<dbReference type="Proteomes" id="UP000182882">
    <property type="component" value="Unassembled WGS sequence"/>
</dbReference>
<dbReference type="Pfam" id="PF02566">
    <property type="entry name" value="OsmC"/>
    <property type="match status" value="1"/>
</dbReference>
<dbReference type="InterPro" id="IPR029058">
    <property type="entry name" value="AB_hydrolase_fold"/>
</dbReference>
<sequence length="410" mass="45075">MPRIEAVFENSQGESLTGLLEMPSGAIKSYALFAHCFTCSKDNPAAARIAFALADRGIAVLRFDFTGLGTSKGDFSDTNFSSNVQDLLAAAQYLEQHYAAPALLIGHSLGGSAVLAAAQDLSSVKAVITIGAPATASHVKHLFADSYRKLQDQQSVQVELGGRSFNIRRQFIDDLEKYNSVAHIGALRKALLIFHAPLDDTVSIDEAARIFTAAKHPKSFVSLDHADHMLSNPQDSQYVAEVLSAWASRYLKTNQTSAEQGEVARQAVEQGVVIVRECDKKFTREILTQHHRLISDEPIVLGGSDLGLNPYELLLAALGSCTSMTLRMYANHKQIDVQDIQVELQHSRIHAEDCADCEKQQTQIDLLTRNIRLTGNLSDQQRTRLLEIANKCPVHKTLQNKIQINTNLTD</sequence>
<evidence type="ECO:0000313" key="2">
    <source>
        <dbReference type="EMBL" id="SDT84865.1"/>
    </source>
</evidence>
<dbReference type="SUPFAM" id="SSF82784">
    <property type="entry name" value="OsmC-like"/>
    <property type="match status" value="1"/>
</dbReference>
<organism evidence="2 3">
    <name type="scientific">Nitrosomonas ureae</name>
    <dbReference type="NCBI Taxonomy" id="44577"/>
    <lineage>
        <taxon>Bacteria</taxon>
        <taxon>Pseudomonadati</taxon>
        <taxon>Pseudomonadota</taxon>
        <taxon>Betaproteobacteria</taxon>
        <taxon>Nitrosomonadales</taxon>
        <taxon>Nitrosomonadaceae</taxon>
        <taxon>Nitrosomonas</taxon>
    </lineage>
</organism>
<evidence type="ECO:0000313" key="3">
    <source>
        <dbReference type="Proteomes" id="UP000182882"/>
    </source>
</evidence>
<dbReference type="InterPro" id="IPR022742">
    <property type="entry name" value="Hydrolase_4"/>
</dbReference>
<keyword evidence="3" id="KW-1185">Reference proteome</keyword>
<gene>
    <name evidence="2" type="ORF">SAMN05216406_102145</name>
</gene>
<dbReference type="InterPro" id="IPR003718">
    <property type="entry name" value="OsmC/Ohr_fam"/>
</dbReference>
<dbReference type="AlphaFoldDB" id="A0A0S3AFC3"/>
<name>A0A0S3AFC3_9PROT</name>
<dbReference type="Gene3D" id="3.40.50.1820">
    <property type="entry name" value="alpha/beta hydrolase"/>
    <property type="match status" value="1"/>
</dbReference>
<dbReference type="RefSeq" id="WP_062557618.1">
    <property type="nucleotide sequence ID" value="NZ_CP013341.1"/>
</dbReference>
<dbReference type="PANTHER" id="PTHR39624">
    <property type="entry name" value="PROTEIN INVOLVED IN RIMO-MEDIATED BETA-METHYLTHIOLATION OF RIBOSOMAL PROTEIN S12 YCAO"/>
    <property type="match status" value="1"/>
</dbReference>
<dbReference type="InterPro" id="IPR015946">
    <property type="entry name" value="KH_dom-like_a/b"/>
</dbReference>
<dbReference type="InterPro" id="IPR036102">
    <property type="entry name" value="OsmC/Ohrsf"/>
</dbReference>
<dbReference type="SUPFAM" id="SSF53474">
    <property type="entry name" value="alpha/beta-Hydrolases"/>
    <property type="match status" value="1"/>
</dbReference>